<evidence type="ECO:0000313" key="6">
    <source>
        <dbReference type="Proteomes" id="UP000469194"/>
    </source>
</evidence>
<dbReference type="PANTHER" id="PTHR37313:SF2">
    <property type="entry name" value="UPF0749 PROTEIN YLXX"/>
    <property type="match status" value="1"/>
</dbReference>
<keyword evidence="6" id="KW-1185">Reference proteome</keyword>
<reference evidence="5 6" key="1">
    <citation type="submission" date="2019-10" db="EMBL/GenBank/DDBJ databases">
        <title>Bifidobacterium from non-human primates.</title>
        <authorList>
            <person name="Modesto M."/>
        </authorList>
    </citation>
    <scope>NUCLEOTIDE SEQUENCE [LARGE SCALE GENOMIC DNA]</scope>
    <source>
        <strain evidence="5 6">TRE17</strain>
    </source>
</reference>
<feature type="coiled-coil region" evidence="2">
    <location>
        <begin position="89"/>
        <end position="123"/>
    </location>
</feature>
<proteinExistence type="inferred from homology"/>
<sequence length="278" mass="30353">MARRKRQSQDILTKLHVQHAMDKANDHTETGSFPMVRKRGRSGRRSLKANATRMRLLTSVLIAVMCALLSFAYMIQINNTKSTYETMSEDELVRLINETSNQVQSLEQRKSELSSQLDSLKATADKQAAAQKIAKQNEETNGILSGRLPAKGEGVTIRITKGTKSDVDASTMFTLLEELRNAGAEVIAVNSVRVVTSTYIAQSEDGGLICDGTALETPYVVKAIGDPQALANAVNIAGGVGSRLKVKYGSTVTVVTEDEVKIDETRAARQYRYATPVE</sequence>
<organism evidence="5 6">
    <name type="scientific">Bifidobacterium aerophilum</name>
    <dbReference type="NCBI Taxonomy" id="1798155"/>
    <lineage>
        <taxon>Bacteria</taxon>
        <taxon>Bacillati</taxon>
        <taxon>Actinomycetota</taxon>
        <taxon>Actinomycetes</taxon>
        <taxon>Bifidobacteriales</taxon>
        <taxon>Bifidobacteriaceae</taxon>
        <taxon>Bifidobacterium</taxon>
    </lineage>
</organism>
<feature type="transmembrane region" description="Helical" evidence="4">
    <location>
        <begin position="54"/>
        <end position="75"/>
    </location>
</feature>
<evidence type="ECO:0000256" key="3">
    <source>
        <dbReference type="SAM" id="MobiDB-lite"/>
    </source>
</evidence>
<dbReference type="PANTHER" id="PTHR37313">
    <property type="entry name" value="UPF0749 PROTEIN RV1825"/>
    <property type="match status" value="1"/>
</dbReference>
<evidence type="ECO:0000256" key="2">
    <source>
        <dbReference type="SAM" id="Coils"/>
    </source>
</evidence>
<dbReference type="InterPro" id="IPR010273">
    <property type="entry name" value="DUF881"/>
</dbReference>
<dbReference type="Gene3D" id="3.30.70.1880">
    <property type="entry name" value="Protein of unknown function DUF881"/>
    <property type="match status" value="1"/>
</dbReference>
<keyword evidence="2" id="KW-0175">Coiled coil</keyword>
<accession>A0A6N9Z4Z7</accession>
<comment type="caution">
    <text evidence="5">The sequence shown here is derived from an EMBL/GenBank/DDBJ whole genome shotgun (WGS) entry which is preliminary data.</text>
</comment>
<keyword evidence="4" id="KW-0472">Membrane</keyword>
<name>A0A6N9Z4Z7_9BIFI</name>
<evidence type="ECO:0000256" key="1">
    <source>
        <dbReference type="ARBA" id="ARBA00009108"/>
    </source>
</evidence>
<dbReference type="GO" id="GO:0005886">
    <property type="term" value="C:plasma membrane"/>
    <property type="evidence" value="ECO:0007669"/>
    <property type="project" value="TreeGrafter"/>
</dbReference>
<protein>
    <submittedName>
        <fullName evidence="5">DUF881 domain-containing protein</fullName>
    </submittedName>
</protein>
<dbReference type="RefSeq" id="WP_163230284.1">
    <property type="nucleotide sequence ID" value="NZ_WHZW01000007.1"/>
</dbReference>
<dbReference type="Proteomes" id="UP000469194">
    <property type="component" value="Unassembled WGS sequence"/>
</dbReference>
<evidence type="ECO:0000313" key="5">
    <source>
        <dbReference type="EMBL" id="NEG89223.1"/>
    </source>
</evidence>
<dbReference type="Pfam" id="PF05949">
    <property type="entry name" value="DUF881"/>
    <property type="match status" value="1"/>
</dbReference>
<feature type="region of interest" description="Disordered" evidence="3">
    <location>
        <begin position="22"/>
        <end position="43"/>
    </location>
</feature>
<keyword evidence="4" id="KW-0812">Transmembrane</keyword>
<comment type="similarity">
    <text evidence="1">Belongs to the UPF0749 family.</text>
</comment>
<dbReference type="EMBL" id="WHZW01000007">
    <property type="protein sequence ID" value="NEG89223.1"/>
    <property type="molecule type" value="Genomic_DNA"/>
</dbReference>
<gene>
    <name evidence="5" type="ORF">GFD25_04250</name>
</gene>
<evidence type="ECO:0000256" key="4">
    <source>
        <dbReference type="SAM" id="Phobius"/>
    </source>
</evidence>
<dbReference type="AlphaFoldDB" id="A0A6N9Z4Z7"/>
<keyword evidence="4" id="KW-1133">Transmembrane helix</keyword>